<evidence type="ECO:0000256" key="1">
    <source>
        <dbReference type="SAM" id="MobiDB-lite"/>
    </source>
</evidence>
<dbReference type="RefSeq" id="WP_139036992.1">
    <property type="nucleotide sequence ID" value="NZ_VDDA01000007.1"/>
</dbReference>
<proteinExistence type="predicted"/>
<dbReference type="Gene3D" id="1.20.120.20">
    <property type="entry name" value="Apolipoprotein"/>
    <property type="match status" value="1"/>
</dbReference>
<protein>
    <recommendedName>
        <fullName evidence="4">Membrane-anchored ribosome-binding protein, inhibits growth in stationary phase, ElaB/YqjD/DUF883 family</fullName>
    </recommendedName>
</protein>
<dbReference type="OrthoDB" id="7990428at2"/>
<accession>A0A5C4LEE2</accession>
<organism evidence="2 3">
    <name type="scientific">Methylobacterium terricola</name>
    <dbReference type="NCBI Taxonomy" id="2583531"/>
    <lineage>
        <taxon>Bacteria</taxon>
        <taxon>Pseudomonadati</taxon>
        <taxon>Pseudomonadota</taxon>
        <taxon>Alphaproteobacteria</taxon>
        <taxon>Hyphomicrobiales</taxon>
        <taxon>Methylobacteriaceae</taxon>
        <taxon>Methylobacterium</taxon>
    </lineage>
</organism>
<feature type="compositionally biased region" description="Basic and acidic residues" evidence="1">
    <location>
        <begin position="25"/>
        <end position="34"/>
    </location>
</feature>
<dbReference type="PANTHER" id="PTHR47372">
    <property type="entry name" value="DAUER UP-REGULATED-RELATED"/>
    <property type="match status" value="1"/>
</dbReference>
<dbReference type="AlphaFoldDB" id="A0A5C4LEE2"/>
<evidence type="ECO:0000313" key="2">
    <source>
        <dbReference type="EMBL" id="TNC12062.1"/>
    </source>
</evidence>
<feature type="compositionally biased region" description="Low complexity" evidence="1">
    <location>
        <begin position="39"/>
        <end position="57"/>
    </location>
</feature>
<name>A0A5C4LEE2_9HYPH</name>
<gene>
    <name evidence="2" type="ORF">FF100_17655</name>
</gene>
<comment type="caution">
    <text evidence="2">The sequence shown here is derived from an EMBL/GenBank/DDBJ whole genome shotgun (WGS) entry which is preliminary data.</text>
</comment>
<dbReference type="PANTHER" id="PTHR47372:SF11">
    <property type="entry name" value="RE19971P"/>
    <property type="match status" value="1"/>
</dbReference>
<keyword evidence="3" id="KW-1185">Reference proteome</keyword>
<dbReference type="Proteomes" id="UP000305267">
    <property type="component" value="Unassembled WGS sequence"/>
</dbReference>
<feature type="region of interest" description="Disordered" evidence="1">
    <location>
        <begin position="1"/>
        <end position="58"/>
    </location>
</feature>
<dbReference type="EMBL" id="VDDA01000007">
    <property type="protein sequence ID" value="TNC12062.1"/>
    <property type="molecule type" value="Genomic_DNA"/>
</dbReference>
<feature type="region of interest" description="Disordered" evidence="1">
    <location>
        <begin position="242"/>
        <end position="271"/>
    </location>
</feature>
<reference evidence="2 3" key="1">
    <citation type="submission" date="2019-06" db="EMBL/GenBank/DDBJ databases">
        <title>Genome of Methylobacterium sp. 17Sr1-39.</title>
        <authorList>
            <person name="Seo T."/>
        </authorList>
    </citation>
    <scope>NUCLEOTIDE SEQUENCE [LARGE SCALE GENOMIC DNA]</scope>
    <source>
        <strain evidence="2 3">17Sr1-39</strain>
    </source>
</reference>
<sequence length="271" mass="28449">MAEHTINPANPGAPSAHTPATSPERNLHQDHDTVRQNLDAAQGAASDAAKTAGQTARDAADAVKDAASTASETVSDTASAIGDRISQTAEQLRAKADAAADRLKQGASEAVNRAHAQASQTYGAVGGRSSETLDRARDWATDRIETGSRTYSDLRDRGSERLAQGQSAVERFVTENPVLVGVVGLAAGMLLGALLPRTRQEDQTVGPYADEVRDQGLRYAREATERGRQFVESALDQAQDAAVAAANAASDELRKNQPGQTGTGEPGRQTH</sequence>
<evidence type="ECO:0008006" key="4">
    <source>
        <dbReference type="Google" id="ProtNLM"/>
    </source>
</evidence>
<evidence type="ECO:0000313" key="3">
    <source>
        <dbReference type="Proteomes" id="UP000305267"/>
    </source>
</evidence>